<comment type="caution">
    <text evidence="1">The sequence shown here is derived from an EMBL/GenBank/DDBJ whole genome shotgun (WGS) entry which is preliminary data.</text>
</comment>
<reference evidence="1" key="1">
    <citation type="journal article" date="2014" name="Front. Microbiol.">
        <title>High frequency of phylogenetically diverse reductive dehalogenase-homologous genes in deep subseafloor sedimentary metagenomes.</title>
        <authorList>
            <person name="Kawai M."/>
            <person name="Futagami T."/>
            <person name="Toyoda A."/>
            <person name="Takaki Y."/>
            <person name="Nishi S."/>
            <person name="Hori S."/>
            <person name="Arai W."/>
            <person name="Tsubouchi T."/>
            <person name="Morono Y."/>
            <person name="Uchiyama I."/>
            <person name="Ito T."/>
            <person name="Fujiyama A."/>
            <person name="Inagaki F."/>
            <person name="Takami H."/>
        </authorList>
    </citation>
    <scope>NUCLEOTIDE SEQUENCE</scope>
    <source>
        <strain evidence="1">Expedition CK06-06</strain>
    </source>
</reference>
<organism evidence="1">
    <name type="scientific">marine sediment metagenome</name>
    <dbReference type="NCBI Taxonomy" id="412755"/>
    <lineage>
        <taxon>unclassified sequences</taxon>
        <taxon>metagenomes</taxon>
        <taxon>ecological metagenomes</taxon>
    </lineage>
</organism>
<feature type="non-terminal residue" evidence="1">
    <location>
        <position position="1"/>
    </location>
</feature>
<protein>
    <submittedName>
        <fullName evidence="1">Uncharacterized protein</fullName>
    </submittedName>
</protein>
<gene>
    <name evidence="1" type="ORF">S06H3_34955</name>
</gene>
<dbReference type="AlphaFoldDB" id="X1MNE8"/>
<accession>X1MNE8</accession>
<name>X1MNE8_9ZZZZ</name>
<proteinExistence type="predicted"/>
<evidence type="ECO:0000313" key="1">
    <source>
        <dbReference type="EMBL" id="GAI19541.1"/>
    </source>
</evidence>
<sequence>NTVWIRGETGCSVVADWSFEYKGGTVTEWKPASDSMGPGDEIELTDLTGKIGMGDTVTIRYDTTVKSAVIDANDKWVTLT</sequence>
<dbReference type="EMBL" id="BARV01021042">
    <property type="protein sequence ID" value="GAI19541.1"/>
    <property type="molecule type" value="Genomic_DNA"/>
</dbReference>